<dbReference type="GO" id="GO:0005524">
    <property type="term" value="F:ATP binding"/>
    <property type="evidence" value="ECO:0007669"/>
    <property type="project" value="UniProtKB-KW"/>
</dbReference>
<dbReference type="PANTHER" id="PTHR41523">
    <property type="entry name" value="TWO-COMPONENT SYSTEM SENSOR PROTEIN"/>
    <property type="match status" value="1"/>
</dbReference>
<evidence type="ECO:0000256" key="5">
    <source>
        <dbReference type="ARBA" id="ARBA00022741"/>
    </source>
</evidence>
<dbReference type="InterPro" id="IPR038424">
    <property type="entry name" value="H_kinase_PdtaS_GAF_sf"/>
</dbReference>
<comment type="catalytic activity">
    <reaction evidence="1">
        <text>ATP + protein L-histidine = ADP + protein N-phospho-L-histidine.</text>
        <dbReference type="EC" id="2.7.13.3"/>
    </reaction>
</comment>
<evidence type="ECO:0000256" key="6">
    <source>
        <dbReference type="ARBA" id="ARBA00022777"/>
    </source>
</evidence>
<dbReference type="EMBL" id="LLVT01000004">
    <property type="protein sequence ID" value="KSW10312.1"/>
    <property type="molecule type" value="Genomic_DNA"/>
</dbReference>
<evidence type="ECO:0000256" key="7">
    <source>
        <dbReference type="ARBA" id="ARBA00022840"/>
    </source>
</evidence>
<reference evidence="10 12" key="2">
    <citation type="submission" date="2019-11" db="EMBL/GenBank/DDBJ databases">
        <title>FDA dAtabase for Regulatory Grade micrObial Sequences (FDA-ARGOS): Supporting development and validation of Infectious Disease Dx tests.</title>
        <authorList>
            <person name="Stonesifer R."/>
            <person name="Tallon L."/>
            <person name="Sadzewicz L."/>
            <person name="Vavikolanu K."/>
            <person name="Mehta A."/>
            <person name="Aluvathingal J."/>
            <person name="Nadendla S."/>
            <person name="Myers T."/>
            <person name="Yan Y."/>
            <person name="Sichtig H."/>
        </authorList>
    </citation>
    <scope>NUCLEOTIDE SEQUENCE [LARGE SCALE GENOMIC DNA]</scope>
    <source>
        <strain evidence="10 12">FDAARGOS_732</strain>
    </source>
</reference>
<evidence type="ECO:0000313" key="10">
    <source>
        <dbReference type="EMBL" id="QGS10737.1"/>
    </source>
</evidence>
<keyword evidence="3" id="KW-0597">Phosphoprotein</keyword>
<keyword evidence="6 9" id="KW-0418">Kinase</keyword>
<evidence type="ECO:0000313" key="9">
    <source>
        <dbReference type="EMBL" id="KSW10312.1"/>
    </source>
</evidence>
<keyword evidence="4" id="KW-0808">Transferase</keyword>
<evidence type="ECO:0000313" key="11">
    <source>
        <dbReference type="Proteomes" id="UP000054686"/>
    </source>
</evidence>
<dbReference type="OrthoDB" id="9767435at2"/>
<dbReference type="InterPro" id="IPR022066">
    <property type="entry name" value="PdtaS_GAF"/>
</dbReference>
<dbReference type="GO" id="GO:0004673">
    <property type="term" value="F:protein histidine kinase activity"/>
    <property type="evidence" value="ECO:0007669"/>
    <property type="project" value="UniProtKB-EC"/>
</dbReference>
<evidence type="ECO:0000313" key="12">
    <source>
        <dbReference type="Proteomes" id="UP000424490"/>
    </source>
</evidence>
<evidence type="ECO:0000259" key="8">
    <source>
        <dbReference type="PROSITE" id="PS50109"/>
    </source>
</evidence>
<dbReference type="SUPFAM" id="SSF55874">
    <property type="entry name" value="ATPase domain of HSP90 chaperone/DNA topoisomerase II/histidine kinase"/>
    <property type="match status" value="1"/>
</dbReference>
<keyword evidence="5" id="KW-0547">Nucleotide-binding</keyword>
<proteinExistence type="predicted"/>
<protein>
    <recommendedName>
        <fullName evidence="2">histidine kinase</fullName>
        <ecNumber evidence="2">2.7.13.3</ecNumber>
    </recommendedName>
</protein>
<accession>A0A0V8RQW0</accession>
<name>A0A0V8RQW0_9ACTO</name>
<gene>
    <name evidence="9" type="ORF">APY09_09950</name>
    <name evidence="10" type="ORF">FOC40_04495</name>
</gene>
<organism evidence="9 11">
    <name type="scientific">Schaalia odontolytica</name>
    <dbReference type="NCBI Taxonomy" id="1660"/>
    <lineage>
        <taxon>Bacteria</taxon>
        <taxon>Bacillati</taxon>
        <taxon>Actinomycetota</taxon>
        <taxon>Actinomycetes</taxon>
        <taxon>Actinomycetales</taxon>
        <taxon>Actinomycetaceae</taxon>
        <taxon>Schaalia</taxon>
    </lineage>
</organism>
<dbReference type="Proteomes" id="UP000054686">
    <property type="component" value="Unassembled WGS sequence"/>
</dbReference>
<sequence>MRSLMQLAEEASSTPLSEQDIDWLHLLLADWQVLADLAAADLVLWLPADDGRFIAAAHCRPATSTTVHVDDIIGLHLPAAREIDLRRALQTGQVVRSPAARWAGTYSMMETCVPVCHDGRIIAVVTREANLSSPRLSLGFEGWTVAAADTLCQMMARGEYPYDSTPQVTSHGVPRVLDGAVLLDAEGRVQHATPNAVSCLRRLGIRTHVTGKVLAQEITEVIGDGTLIEESMAVVVMGRASWRVEIAARASTVSMRALPLVNGRKRLGAVILTRDVSEVHRHEQELMTKDATIREIHHRVKNNLQTVSALLRLQSRRSSEEAVKVALAEAERRVQAIATVHAALSQNVDESVDFDEVARTIVRMAGAIASTDHAVEVITTGSFGTIQADQAQALATVLNELVANSVEHGLADRDGLIEVRAEREGTSMTVTVADDGVGFVPGTPMSGLGTQIVHQMVRGELKGSIEWAPREGGGTLVTLHANLDPA</sequence>
<feature type="domain" description="Histidine kinase" evidence="8">
    <location>
        <begin position="295"/>
        <end position="485"/>
    </location>
</feature>
<dbReference type="PANTHER" id="PTHR41523:SF8">
    <property type="entry name" value="ETHYLENE RESPONSE SENSOR PROTEIN"/>
    <property type="match status" value="1"/>
</dbReference>
<dbReference type="SMART" id="SM00911">
    <property type="entry name" value="HWE_HK"/>
    <property type="match status" value="1"/>
</dbReference>
<dbReference type="Gene3D" id="3.30.450.20">
    <property type="entry name" value="PAS domain"/>
    <property type="match status" value="1"/>
</dbReference>
<dbReference type="Gene3D" id="3.30.565.10">
    <property type="entry name" value="Histidine kinase-like ATPase, C-terminal domain"/>
    <property type="match status" value="1"/>
</dbReference>
<dbReference type="InterPro" id="IPR011495">
    <property type="entry name" value="Sig_transdc_His_kin_sub2_dim/P"/>
</dbReference>
<dbReference type="InterPro" id="IPR005467">
    <property type="entry name" value="His_kinase_dom"/>
</dbReference>
<reference evidence="9 11" key="1">
    <citation type="submission" date="2015-10" db="EMBL/GenBank/DDBJ databases">
        <title>Draft Genome of Actinomyces odontolyticus subsp. actinosynbacter strain XH001.</title>
        <authorList>
            <person name="Mclean J.S."/>
            <person name="He X."/>
        </authorList>
    </citation>
    <scope>NUCLEOTIDE SEQUENCE [LARGE SCALE GENOMIC DNA]</scope>
    <source>
        <strain evidence="9 11">XH001</strain>
    </source>
</reference>
<evidence type="ECO:0000256" key="3">
    <source>
        <dbReference type="ARBA" id="ARBA00022553"/>
    </source>
</evidence>
<dbReference type="AlphaFoldDB" id="A0A0V8RQW0"/>
<dbReference type="Pfam" id="PF12282">
    <property type="entry name" value="GAF_PdtaS"/>
    <property type="match status" value="1"/>
</dbReference>
<dbReference type="EC" id="2.7.13.3" evidence="2"/>
<dbReference type="InterPro" id="IPR036890">
    <property type="entry name" value="HATPase_C_sf"/>
</dbReference>
<dbReference type="EMBL" id="CP046315">
    <property type="protein sequence ID" value="QGS10737.1"/>
    <property type="molecule type" value="Genomic_DNA"/>
</dbReference>
<dbReference type="Proteomes" id="UP000424490">
    <property type="component" value="Chromosome"/>
</dbReference>
<dbReference type="PROSITE" id="PS50109">
    <property type="entry name" value="HIS_KIN"/>
    <property type="match status" value="1"/>
</dbReference>
<dbReference type="Pfam" id="PF02518">
    <property type="entry name" value="HATPase_c"/>
    <property type="match status" value="1"/>
</dbReference>
<dbReference type="InterPro" id="IPR003594">
    <property type="entry name" value="HATPase_dom"/>
</dbReference>
<evidence type="ECO:0000256" key="2">
    <source>
        <dbReference type="ARBA" id="ARBA00012438"/>
    </source>
</evidence>
<dbReference type="InterPro" id="IPR011102">
    <property type="entry name" value="Sig_transdc_His_kinase_HWE"/>
</dbReference>
<evidence type="ECO:0000256" key="4">
    <source>
        <dbReference type="ARBA" id="ARBA00022679"/>
    </source>
</evidence>
<dbReference type="RefSeq" id="WP_003789912.1">
    <property type="nucleotide sequence ID" value="NZ_CP040006.1"/>
</dbReference>
<dbReference type="Gene3D" id="3.30.450.280">
    <property type="entry name" value="GAF domain"/>
    <property type="match status" value="1"/>
</dbReference>
<dbReference type="SMART" id="SM00387">
    <property type="entry name" value="HATPase_c"/>
    <property type="match status" value="1"/>
</dbReference>
<dbReference type="Pfam" id="PF07568">
    <property type="entry name" value="HisKA_2"/>
    <property type="match status" value="1"/>
</dbReference>
<keyword evidence="7" id="KW-0067">ATP-binding</keyword>
<evidence type="ECO:0000256" key="1">
    <source>
        <dbReference type="ARBA" id="ARBA00000085"/>
    </source>
</evidence>